<evidence type="ECO:0000313" key="4">
    <source>
        <dbReference type="EMBL" id="SDO60231.1"/>
    </source>
</evidence>
<feature type="domain" description="FHA" evidence="3">
    <location>
        <begin position="387"/>
        <end position="443"/>
    </location>
</feature>
<evidence type="ECO:0000256" key="2">
    <source>
        <dbReference type="SAM" id="MobiDB-lite"/>
    </source>
</evidence>
<name>A0A1H0KWT0_9ACTN</name>
<evidence type="ECO:0000256" key="1">
    <source>
        <dbReference type="ARBA" id="ARBA00022553"/>
    </source>
</evidence>
<dbReference type="STRING" id="1052260.SAMN05660199_02260"/>
<dbReference type="Proteomes" id="UP000199088">
    <property type="component" value="Unassembled WGS sequence"/>
</dbReference>
<reference evidence="5" key="1">
    <citation type="submission" date="2016-10" db="EMBL/GenBank/DDBJ databases">
        <authorList>
            <person name="Varghese N."/>
            <person name="Submissions S."/>
        </authorList>
    </citation>
    <scope>NUCLEOTIDE SEQUENCE [LARGE SCALE GENOMIC DNA]</scope>
    <source>
        <strain evidence="5">DSM 45843</strain>
    </source>
</reference>
<dbReference type="Pfam" id="PF00498">
    <property type="entry name" value="FHA"/>
    <property type="match status" value="1"/>
</dbReference>
<organism evidence="4 5">
    <name type="scientific">Klenkia soli</name>
    <dbReference type="NCBI Taxonomy" id="1052260"/>
    <lineage>
        <taxon>Bacteria</taxon>
        <taxon>Bacillati</taxon>
        <taxon>Actinomycetota</taxon>
        <taxon>Actinomycetes</taxon>
        <taxon>Geodermatophilales</taxon>
        <taxon>Geodermatophilaceae</taxon>
        <taxon>Klenkia</taxon>
    </lineage>
</organism>
<evidence type="ECO:0000259" key="3">
    <source>
        <dbReference type="PROSITE" id="PS50006"/>
    </source>
</evidence>
<dbReference type="AlphaFoldDB" id="A0A1H0KWT0"/>
<feature type="compositionally biased region" description="Low complexity" evidence="2">
    <location>
        <begin position="19"/>
        <end position="32"/>
    </location>
</feature>
<dbReference type="OrthoDB" id="5240729at2"/>
<dbReference type="InterPro" id="IPR008984">
    <property type="entry name" value="SMAD_FHA_dom_sf"/>
</dbReference>
<proteinExistence type="predicted"/>
<sequence>MPSSPLPPIPGRSGPPAPGRAAPALPAPASAGAATVPAFDQVAVSVVPGSDLVVRMPGLLLVVVPESAPPAPRASAGLDGWGRSPGVRQAGHPVALGAPGPDRLAELVGLCRKVSAEGSRAPGRRLQETLGGWLDGQSAMPSLAVAAATEDGLAITLVGSALAQVPELGLRLSADEGDPLPDGTPRLERTVDWPPAALRLSAGTDPGGSPHPLADLESGSVPGGAAVLSPVAAPSSTGAFGPSTTAVRLPPPGAVSGPTDAPTPPVVSSAPPPRPAGPSEPPAPLPAPARSANLLAPAEPLPVAAPLPVVSSAQPVTPLVAEEADDRPRVHGFLCSRGHLNDPRVHFCALCGIRMAERTGVFLEGVRPPLGLLVFDNGATVNLDADYLLGREPDSDERVLAGELRPLLVVDTTGGVSRHHLEVRLHEWDVLVIDAGSANGTLVAAAGAPGWSSLVPGQAVRLTPGTAVRLGGRQFAFQSPHGGF</sequence>
<gene>
    <name evidence="4" type="ORF">SAMN05660199_02260</name>
</gene>
<dbReference type="RefSeq" id="WP_091244772.1">
    <property type="nucleotide sequence ID" value="NZ_FNIR01000006.1"/>
</dbReference>
<dbReference type="Gene3D" id="2.60.200.20">
    <property type="match status" value="1"/>
</dbReference>
<accession>A0A1H0KWT0</accession>
<dbReference type="PROSITE" id="PS50006">
    <property type="entry name" value="FHA_DOMAIN"/>
    <property type="match status" value="1"/>
</dbReference>
<feature type="region of interest" description="Disordered" evidence="2">
    <location>
        <begin position="1"/>
        <end position="32"/>
    </location>
</feature>
<keyword evidence="1" id="KW-0597">Phosphoprotein</keyword>
<protein>
    <submittedName>
        <fullName evidence="4">FHA domain-containing protein</fullName>
    </submittedName>
</protein>
<dbReference type="CDD" id="cd00060">
    <property type="entry name" value="FHA"/>
    <property type="match status" value="1"/>
</dbReference>
<feature type="compositionally biased region" description="Pro residues" evidence="2">
    <location>
        <begin position="261"/>
        <end position="287"/>
    </location>
</feature>
<evidence type="ECO:0000313" key="5">
    <source>
        <dbReference type="Proteomes" id="UP000199088"/>
    </source>
</evidence>
<feature type="region of interest" description="Disordered" evidence="2">
    <location>
        <begin position="172"/>
        <end position="221"/>
    </location>
</feature>
<keyword evidence="5" id="KW-1185">Reference proteome</keyword>
<dbReference type="EMBL" id="FNIR01000006">
    <property type="protein sequence ID" value="SDO60231.1"/>
    <property type="molecule type" value="Genomic_DNA"/>
</dbReference>
<dbReference type="SUPFAM" id="SSF49879">
    <property type="entry name" value="SMAD/FHA domain"/>
    <property type="match status" value="1"/>
</dbReference>
<feature type="compositionally biased region" description="Pro residues" evidence="2">
    <location>
        <begin position="1"/>
        <end position="18"/>
    </location>
</feature>
<feature type="region of interest" description="Disordered" evidence="2">
    <location>
        <begin position="236"/>
        <end position="290"/>
    </location>
</feature>
<dbReference type="InterPro" id="IPR000253">
    <property type="entry name" value="FHA_dom"/>
</dbReference>